<dbReference type="Proteomes" id="UP001179280">
    <property type="component" value="Unassembled WGS sequence"/>
</dbReference>
<comment type="caution">
    <text evidence="1">The sequence shown here is derived from an EMBL/GenBank/DDBJ whole genome shotgun (WGS) entry which is preliminary data.</text>
</comment>
<reference evidence="1" key="1">
    <citation type="submission" date="2021-01" db="EMBL/GenBank/DDBJ databases">
        <title>Genomic Encyclopedia of Type Strains, Phase IV (KMG-IV): sequencing the most valuable type-strain genomes for metagenomic binning, comparative biology and taxonomic classification.</title>
        <authorList>
            <person name="Goeker M."/>
        </authorList>
    </citation>
    <scope>NUCLEOTIDE SEQUENCE</scope>
    <source>
        <strain evidence="1">DSM 21943</strain>
    </source>
</reference>
<protein>
    <recommendedName>
        <fullName evidence="3">Lipoprotein</fullName>
    </recommendedName>
</protein>
<dbReference type="EMBL" id="JAFBCV010000001">
    <property type="protein sequence ID" value="MBM7837268.1"/>
    <property type="molecule type" value="Genomic_DNA"/>
</dbReference>
<keyword evidence="2" id="KW-1185">Reference proteome</keyword>
<proteinExistence type="predicted"/>
<name>A0ABS2SP24_9BACI</name>
<sequence>MNSKLLTLRKGLMVLAGICCIHLGGCSSSSSSEVTVMIFSDLPLTAEDEISTYLANRTDVDKQQLKVNLFLPSAEKLMVELVAGEGDVYLVEESLLPILFDPVMLEPLQVSADLVDSVNHYTGFNDRSNEEHVYALATASDNQLFAHLGYSAETHAVAMMREQKLPDIAEAILDQLAQ</sequence>
<gene>
    <name evidence="1" type="ORF">JOC54_000499</name>
</gene>
<accession>A0ABS2SP24</accession>
<evidence type="ECO:0000313" key="2">
    <source>
        <dbReference type="Proteomes" id="UP001179280"/>
    </source>
</evidence>
<evidence type="ECO:0008006" key="3">
    <source>
        <dbReference type="Google" id="ProtNLM"/>
    </source>
</evidence>
<dbReference type="RefSeq" id="WP_204464168.1">
    <property type="nucleotide sequence ID" value="NZ_JAFBCV010000001.1"/>
</dbReference>
<organism evidence="1 2">
    <name type="scientific">Shouchella xiaoxiensis</name>
    <dbReference type="NCBI Taxonomy" id="766895"/>
    <lineage>
        <taxon>Bacteria</taxon>
        <taxon>Bacillati</taxon>
        <taxon>Bacillota</taxon>
        <taxon>Bacilli</taxon>
        <taxon>Bacillales</taxon>
        <taxon>Bacillaceae</taxon>
        <taxon>Shouchella</taxon>
    </lineage>
</organism>
<evidence type="ECO:0000313" key="1">
    <source>
        <dbReference type="EMBL" id="MBM7837268.1"/>
    </source>
</evidence>